<dbReference type="RefSeq" id="WP_144847450.1">
    <property type="nucleotide sequence ID" value="NZ_VNJI01000014.1"/>
</dbReference>
<evidence type="ECO:0000256" key="2">
    <source>
        <dbReference type="ARBA" id="ARBA00008520"/>
    </source>
</evidence>
<evidence type="ECO:0000313" key="7">
    <source>
        <dbReference type="EMBL" id="TVY09457.1"/>
    </source>
</evidence>
<dbReference type="OrthoDB" id="2509091at2"/>
<dbReference type="Gene3D" id="3.40.190.10">
    <property type="entry name" value="Periplasmic binding protein-like II"/>
    <property type="match status" value="1"/>
</dbReference>
<reference evidence="7 8" key="1">
    <citation type="submission" date="2019-07" db="EMBL/GenBank/DDBJ databases">
        <authorList>
            <person name="Kim J."/>
        </authorList>
    </citation>
    <scope>NUCLEOTIDE SEQUENCE [LARGE SCALE GENOMIC DNA]</scope>
    <source>
        <strain evidence="7 8">JC52</strain>
    </source>
</reference>
<feature type="chain" id="PRO_5038754514" evidence="6">
    <location>
        <begin position="22"/>
        <end position="454"/>
    </location>
</feature>
<sequence>MVCNRKLGLFVSLLAVSVSVAGCGGGGTPAANAPAGSAPSPAAKSTEPAATAAPAPTTPAAPVTLKVFNWGGLDDNLFQKLVVEPTKKKYPHISFQVTNRDKNTKAEGLAASGADIDILFIQSGPVMGQFKSVKLLEDMTPYIKKNNVNLDRFEPEFMDAIRKESDNGLLGLPFGASLWATFYNKDIFDRFGVPYPKDGMTWDEVYELAKKLTKNEGGVQYKGLDFQTLHSLASPLQLVTVDPTTMKAAVNSPGWANIFDLAKRISDIPGNDLPIVTAAKTRERFLKDKNVAIFASPDVFAFANESQAVKDLNWDIVQYPSFKEKPNVYGMINPNPVVSLGTTGKNKEEAMKVIDLVTSDEVQLAYARVGGKSSLKNPEMKKQFAADLAHLKGKNVAGIFKSKPAPYVVATEFTDNAQNYLSTKYEDLKKGKDVNTFMREAEEGINKLIQSSGK</sequence>
<dbReference type="PROSITE" id="PS51257">
    <property type="entry name" value="PROKAR_LIPOPROTEIN"/>
    <property type="match status" value="1"/>
</dbReference>
<dbReference type="InterPro" id="IPR006059">
    <property type="entry name" value="SBP"/>
</dbReference>
<dbReference type="EMBL" id="VNJI01000014">
    <property type="protein sequence ID" value="TVY09457.1"/>
    <property type="molecule type" value="Genomic_DNA"/>
</dbReference>
<keyword evidence="4 6" id="KW-0732">Signal</keyword>
<evidence type="ECO:0000256" key="6">
    <source>
        <dbReference type="SAM" id="SignalP"/>
    </source>
</evidence>
<comment type="caution">
    <text evidence="7">The sequence shown here is derived from an EMBL/GenBank/DDBJ whole genome shotgun (WGS) entry which is preliminary data.</text>
</comment>
<dbReference type="InterPro" id="IPR050490">
    <property type="entry name" value="Bact_solute-bd_prot1"/>
</dbReference>
<keyword evidence="3" id="KW-0813">Transport</keyword>
<evidence type="ECO:0000313" key="8">
    <source>
        <dbReference type="Proteomes" id="UP000317036"/>
    </source>
</evidence>
<evidence type="ECO:0000256" key="5">
    <source>
        <dbReference type="SAM" id="MobiDB-lite"/>
    </source>
</evidence>
<feature type="region of interest" description="Disordered" evidence="5">
    <location>
        <begin position="29"/>
        <end position="57"/>
    </location>
</feature>
<name>A0A559KBE9_9BACL</name>
<dbReference type="PANTHER" id="PTHR43649">
    <property type="entry name" value="ARABINOSE-BINDING PROTEIN-RELATED"/>
    <property type="match status" value="1"/>
</dbReference>
<dbReference type="PANTHER" id="PTHR43649:SF31">
    <property type="entry name" value="SN-GLYCEROL-3-PHOSPHATE-BINDING PERIPLASMIC PROTEIN UGPB"/>
    <property type="match status" value="1"/>
</dbReference>
<keyword evidence="8" id="KW-1185">Reference proteome</keyword>
<organism evidence="7 8">
    <name type="scientific">Paenibacillus cremeus</name>
    <dbReference type="NCBI Taxonomy" id="2163881"/>
    <lineage>
        <taxon>Bacteria</taxon>
        <taxon>Bacillati</taxon>
        <taxon>Bacillota</taxon>
        <taxon>Bacilli</taxon>
        <taxon>Bacillales</taxon>
        <taxon>Paenibacillaceae</taxon>
        <taxon>Paenibacillus</taxon>
    </lineage>
</organism>
<evidence type="ECO:0000256" key="1">
    <source>
        <dbReference type="ARBA" id="ARBA00004196"/>
    </source>
</evidence>
<protein>
    <submittedName>
        <fullName evidence="7">Extracellular solute-binding protein</fullName>
    </submittedName>
</protein>
<accession>A0A559KBE9</accession>
<dbReference type="GO" id="GO:0030313">
    <property type="term" value="C:cell envelope"/>
    <property type="evidence" value="ECO:0007669"/>
    <property type="project" value="UniProtKB-SubCell"/>
</dbReference>
<dbReference type="Proteomes" id="UP000317036">
    <property type="component" value="Unassembled WGS sequence"/>
</dbReference>
<feature type="signal peptide" evidence="6">
    <location>
        <begin position="1"/>
        <end position="21"/>
    </location>
</feature>
<proteinExistence type="inferred from homology"/>
<evidence type="ECO:0000256" key="3">
    <source>
        <dbReference type="ARBA" id="ARBA00022448"/>
    </source>
</evidence>
<evidence type="ECO:0000256" key="4">
    <source>
        <dbReference type="ARBA" id="ARBA00022729"/>
    </source>
</evidence>
<dbReference type="SUPFAM" id="SSF53850">
    <property type="entry name" value="Periplasmic binding protein-like II"/>
    <property type="match status" value="1"/>
</dbReference>
<comment type="similarity">
    <text evidence="2">Belongs to the bacterial solute-binding protein 1 family.</text>
</comment>
<gene>
    <name evidence="7" type="ORF">FPZ49_13530</name>
</gene>
<comment type="subcellular location">
    <subcellularLocation>
        <location evidence="1">Cell envelope</location>
    </subcellularLocation>
</comment>
<dbReference type="Pfam" id="PF01547">
    <property type="entry name" value="SBP_bac_1"/>
    <property type="match status" value="1"/>
</dbReference>
<dbReference type="AlphaFoldDB" id="A0A559KBE9"/>